<feature type="chain" id="PRO_5029509741" evidence="2">
    <location>
        <begin position="28"/>
        <end position="1049"/>
    </location>
</feature>
<feature type="region of interest" description="Disordered" evidence="1">
    <location>
        <begin position="518"/>
        <end position="579"/>
    </location>
</feature>
<reference evidence="3 4" key="1">
    <citation type="journal article" date="2019" name="Genome Biol. Evol.">
        <title>Nanopore Sequencing Significantly Improves Genome Assembly of the Protozoan Parasite Trypanosoma cruzi.</title>
        <authorList>
            <person name="Diaz-Viraque F."/>
            <person name="Pita S."/>
            <person name="Greif G."/>
            <person name="de Souza R.C.M."/>
            <person name="Iraola G."/>
            <person name="Robello C."/>
        </authorList>
    </citation>
    <scope>NUCLEOTIDE SEQUENCE [LARGE SCALE GENOMIC DNA]</scope>
    <source>
        <strain evidence="3 4">Berenice</strain>
    </source>
</reference>
<evidence type="ECO:0000256" key="2">
    <source>
        <dbReference type="SAM" id="SignalP"/>
    </source>
</evidence>
<feature type="region of interest" description="Disordered" evidence="1">
    <location>
        <begin position="605"/>
        <end position="625"/>
    </location>
</feature>
<name>A0A7J6Y4E6_TRYCR</name>
<sequence length="1049" mass="118309">MRKIRVWSAFSHRALTFALRRLDVVSAASAHCFYPAWHVARRGCTTGSEGHPLQSLKDADAPPQTTTTTTTKISATASTKSNDIDWDDNTVVEEIRNILTLELLPRKGSCDEGGDNTVPLYALFRALGPTLRSQLQNSSFGALSKAVKSRPDWFIISADGARVGLTDAAYSCRATNHDAIESNKKGIDGLRRDKSCRASTAASGDVMQTRCLEKRAITRSKSYVLVRGCFGSTPLDVLKPPLTSAEIEEWKLTRILLPVTLYFLLDKEPITLFPYGEKPRRLSPDLEEAESLYVSKGLFPPSEVAAAFVHITPTFFVETRHVLAAMSPEVAQCFESHISKDRVVDLFFKKYPMIFKLKTGKFQKTAVKLNLDFSFIQNYPGCGKADRLLRRHNQEYRATVGGVVSRQIPSPSREQEKQGRSGESHVDVKIFEILLRNLPRFPSDKSLSGAELEERRCAPFSLVKWIDGFPQEDLDVLNSVPQRRVLTLLTRYSHIFQLVCRGEDSNLFAEHIYLNSSKNSNTPRRAQQDDGTKNSFARPLDSTSVCELNEIPHANESTVEEEKADKLEADTPLPPETEMKRREANIAAALRDDLIGVDDILSSDAESVPTLTDEGEDTELGEKLNTDEDEVYSAEGEEEGEFFDANEVKEEEEDVFGDEAQRNLEERGGDGFKKDPPLTDMSYADDESDGPYIPSQYDIIYVRRLPRRIAPRSLSDYNAANSPEPELLQHIASFLNPPPSLREAKQQIMQSNRKARKVPLFTSGSAVGPWRWVPIQRIYASLSKEQKRLLRPFKGLVHFMRLHGEIFELSMDFLHVIAHDPEGQIAPFFPTQLVFHSEDRVLLPQKFDDDEKSKASLIADLERNKFKSILGASQIPTDRPQLLLLDPLNPVLNHEILCEEVSLFMPDHPVPLHQLINRLPPILRAALSLRHKNNFKTSKHLKVWNEGNRTMLQKSQLAVPESALMGEETISVEDAIESVREVIPDEGVMIGHLHRMLPYAAKKTLNTHFGNVYNAILGYPQYFYIEKVEENRSNSTVFLVERLQEEIQC</sequence>
<feature type="compositionally biased region" description="Basic and acidic residues" evidence="1">
    <location>
        <begin position="659"/>
        <end position="677"/>
    </location>
</feature>
<evidence type="ECO:0000256" key="1">
    <source>
        <dbReference type="SAM" id="MobiDB-lite"/>
    </source>
</evidence>
<gene>
    <name evidence="3" type="ORF">ECC02_005690</name>
</gene>
<comment type="caution">
    <text evidence="3">The sequence shown here is derived from an EMBL/GenBank/DDBJ whole genome shotgun (WGS) entry which is preliminary data.</text>
</comment>
<evidence type="ECO:0000313" key="3">
    <source>
        <dbReference type="EMBL" id="KAF5221276.1"/>
    </source>
</evidence>
<feature type="compositionally biased region" description="Basic and acidic residues" evidence="1">
    <location>
        <begin position="560"/>
        <end position="569"/>
    </location>
</feature>
<protein>
    <submittedName>
        <fullName evidence="3">Uncharacterized protein</fullName>
    </submittedName>
</protein>
<dbReference type="VEuPathDB" id="TriTrypDB:ECC02_005690"/>
<feature type="region of interest" description="Disordered" evidence="1">
    <location>
        <begin position="650"/>
        <end position="689"/>
    </location>
</feature>
<organism evidence="3 4">
    <name type="scientific">Trypanosoma cruzi</name>
    <dbReference type="NCBI Taxonomy" id="5693"/>
    <lineage>
        <taxon>Eukaryota</taxon>
        <taxon>Discoba</taxon>
        <taxon>Euglenozoa</taxon>
        <taxon>Kinetoplastea</taxon>
        <taxon>Metakinetoplastina</taxon>
        <taxon>Trypanosomatida</taxon>
        <taxon>Trypanosomatidae</taxon>
        <taxon>Trypanosoma</taxon>
        <taxon>Schizotrypanum</taxon>
    </lineage>
</organism>
<evidence type="ECO:0000313" key="4">
    <source>
        <dbReference type="Proteomes" id="UP000583944"/>
    </source>
</evidence>
<dbReference type="VEuPathDB" id="TriTrypDB:BCY84_18969"/>
<dbReference type="EMBL" id="JABDHM010000039">
    <property type="protein sequence ID" value="KAF5221276.1"/>
    <property type="molecule type" value="Genomic_DNA"/>
</dbReference>
<feature type="compositionally biased region" description="Basic and acidic residues" evidence="1">
    <location>
        <begin position="413"/>
        <end position="423"/>
    </location>
</feature>
<keyword evidence="2" id="KW-0732">Signal</keyword>
<feature type="compositionally biased region" description="Low complexity" evidence="1">
    <location>
        <begin position="65"/>
        <end position="74"/>
    </location>
</feature>
<feature type="signal peptide" evidence="2">
    <location>
        <begin position="1"/>
        <end position="27"/>
    </location>
</feature>
<feature type="region of interest" description="Disordered" evidence="1">
    <location>
        <begin position="48"/>
        <end position="74"/>
    </location>
</feature>
<feature type="region of interest" description="Disordered" evidence="1">
    <location>
        <begin position="404"/>
        <end position="423"/>
    </location>
</feature>
<dbReference type="Proteomes" id="UP000583944">
    <property type="component" value="Unassembled WGS sequence"/>
</dbReference>
<dbReference type="AlphaFoldDB" id="A0A7J6Y4E6"/>
<proteinExistence type="predicted"/>
<accession>A0A7J6Y4E6</accession>